<evidence type="ECO:0000313" key="1">
    <source>
        <dbReference type="EMBL" id="SCX44620.1"/>
    </source>
</evidence>
<protein>
    <submittedName>
        <fullName evidence="1">Uncharacterized protein</fullName>
    </submittedName>
</protein>
<dbReference type="EMBL" id="FMUI01000003">
    <property type="protein sequence ID" value="SCX44620.1"/>
    <property type="molecule type" value="Genomic_DNA"/>
</dbReference>
<sequence length="84" mass="10126">MAGVNVIHKEKGDFYILQSDDKYLICMIWPYNSMWDVQKCFILDNAELSRYGDFHEMVSLAKDMRDNYDKYKHREVPVPEFKVR</sequence>
<proteinExistence type="predicted"/>
<reference evidence="1 2" key="1">
    <citation type="submission" date="2016-10" db="EMBL/GenBank/DDBJ databases">
        <authorList>
            <person name="Varghese N."/>
            <person name="Submissions S."/>
        </authorList>
    </citation>
    <scope>NUCLEOTIDE SEQUENCE [LARGE SCALE GENOMIC DNA]</scope>
    <source>
        <strain evidence="1 2">CGMCC 1.12102</strain>
    </source>
</reference>
<dbReference type="GeneID" id="23845904"/>
<dbReference type="AlphaFoldDB" id="A0A1G4XUC2"/>
<name>A0A1G4XUC2_9ENTR</name>
<gene>
    <name evidence="1" type="ORF">SAMN02927897_01431</name>
</gene>
<dbReference type="Proteomes" id="UP000183569">
    <property type="component" value="Unassembled WGS sequence"/>
</dbReference>
<comment type="caution">
    <text evidence="1">The sequence shown here is derived from an EMBL/GenBank/DDBJ whole genome shotgun (WGS) entry which is preliminary data.</text>
</comment>
<evidence type="ECO:0000313" key="2">
    <source>
        <dbReference type="Proteomes" id="UP000183569"/>
    </source>
</evidence>
<organism evidence="1 2">
    <name type="scientific">Kosakonia sacchari</name>
    <dbReference type="NCBI Taxonomy" id="1158459"/>
    <lineage>
        <taxon>Bacteria</taxon>
        <taxon>Pseudomonadati</taxon>
        <taxon>Pseudomonadota</taxon>
        <taxon>Gammaproteobacteria</taxon>
        <taxon>Enterobacterales</taxon>
        <taxon>Enterobacteriaceae</taxon>
        <taxon>Kosakonia</taxon>
    </lineage>
</organism>
<accession>A0A1G4XUC2</accession>
<dbReference type="RefSeq" id="WP_017457043.1">
    <property type="nucleotide sequence ID" value="NZ_FMUI01000003.1"/>
</dbReference>